<evidence type="ECO:0000256" key="12">
    <source>
        <dbReference type="PIRSR" id="PIRSR005461-1"/>
    </source>
</evidence>
<evidence type="ECO:0000313" key="15">
    <source>
        <dbReference type="Proteomes" id="UP000244892"/>
    </source>
</evidence>
<name>A0A2U8FS41_9BURK</name>
<evidence type="ECO:0000256" key="10">
    <source>
        <dbReference type="ARBA" id="ARBA00048970"/>
    </source>
</evidence>
<feature type="binding site" evidence="11">
    <location>
        <position position="97"/>
    </location>
    <ligand>
        <name>S-adenosyl-L-methionine</name>
        <dbReference type="ChEBI" id="CHEBI:59789"/>
    </ligand>
</feature>
<evidence type="ECO:0000256" key="7">
    <source>
        <dbReference type="ARBA" id="ARBA00041129"/>
    </source>
</evidence>
<dbReference type="SUPFAM" id="SSF53335">
    <property type="entry name" value="S-adenosyl-L-methionine-dependent methyltransferases"/>
    <property type="match status" value="1"/>
</dbReference>
<dbReference type="PANTHER" id="PTHR10920">
    <property type="entry name" value="RIBOSOMAL RNA METHYLTRANSFERASE"/>
    <property type="match status" value="1"/>
</dbReference>
<reference evidence="14 15" key="1">
    <citation type="submission" date="2018-05" db="EMBL/GenBank/DDBJ databases">
        <title>complete genome sequence of Aquabacterium olei NBRC 110486.</title>
        <authorList>
            <person name="Tang B."/>
            <person name="Chang J."/>
            <person name="Zhang L."/>
            <person name="Yang H."/>
        </authorList>
    </citation>
    <scope>NUCLEOTIDE SEQUENCE [LARGE SCALE GENOMIC DNA]</scope>
    <source>
        <strain evidence="14 15">NBRC 110486</strain>
    </source>
</reference>
<feature type="binding site" evidence="11">
    <location>
        <position position="138"/>
    </location>
    <ligand>
        <name>S-adenosyl-L-methionine</name>
        <dbReference type="ChEBI" id="CHEBI:59789"/>
    </ligand>
</feature>
<dbReference type="PIRSF" id="PIRSF005461">
    <property type="entry name" value="23S_rRNA_mtase"/>
    <property type="match status" value="1"/>
</dbReference>
<evidence type="ECO:0000256" key="9">
    <source>
        <dbReference type="ARBA" id="ARBA00042745"/>
    </source>
</evidence>
<dbReference type="Proteomes" id="UP000244892">
    <property type="component" value="Chromosome"/>
</dbReference>
<dbReference type="KEGG" id="aon:DEH84_09430"/>
<evidence type="ECO:0000256" key="4">
    <source>
        <dbReference type="ARBA" id="ARBA00022691"/>
    </source>
</evidence>
<dbReference type="GO" id="GO:0005737">
    <property type="term" value="C:cytoplasm"/>
    <property type="evidence" value="ECO:0007669"/>
    <property type="project" value="UniProtKB-SubCell"/>
</dbReference>
<dbReference type="EC" id="2.1.1.166" evidence="6 11"/>
<evidence type="ECO:0000256" key="11">
    <source>
        <dbReference type="HAMAP-Rule" id="MF_01547"/>
    </source>
</evidence>
<dbReference type="InterPro" id="IPR050082">
    <property type="entry name" value="RNA_methyltr_RlmE"/>
</dbReference>
<evidence type="ECO:0000313" key="14">
    <source>
        <dbReference type="EMBL" id="AWI53628.1"/>
    </source>
</evidence>
<evidence type="ECO:0000256" key="8">
    <source>
        <dbReference type="ARBA" id="ARBA00041995"/>
    </source>
</evidence>
<dbReference type="HAMAP" id="MF_01547">
    <property type="entry name" value="RNA_methyltr_E"/>
    <property type="match status" value="1"/>
</dbReference>
<organism evidence="14 15">
    <name type="scientific">Aquabacterium olei</name>
    <dbReference type="NCBI Taxonomy" id="1296669"/>
    <lineage>
        <taxon>Bacteria</taxon>
        <taxon>Pseudomonadati</taxon>
        <taxon>Pseudomonadota</taxon>
        <taxon>Betaproteobacteria</taxon>
        <taxon>Burkholderiales</taxon>
        <taxon>Aquabacterium</taxon>
    </lineage>
</organism>
<dbReference type="Gene3D" id="3.40.50.150">
    <property type="entry name" value="Vaccinia Virus protein VP39"/>
    <property type="match status" value="1"/>
</dbReference>
<keyword evidence="1 11" id="KW-0698">rRNA processing</keyword>
<gene>
    <name evidence="11" type="primary">rlmE</name>
    <name evidence="11" type="synonym">ftsJ</name>
    <name evidence="11" type="synonym">rrmJ</name>
    <name evidence="14" type="ORF">DEH84_09430</name>
</gene>
<dbReference type="InterPro" id="IPR029063">
    <property type="entry name" value="SAM-dependent_MTases_sf"/>
</dbReference>
<feature type="binding site" evidence="11">
    <location>
        <position position="113"/>
    </location>
    <ligand>
        <name>S-adenosyl-L-methionine</name>
        <dbReference type="ChEBI" id="CHEBI:59789"/>
    </ligand>
</feature>
<feature type="domain" description="Ribosomal RNA methyltransferase FtsJ" evidence="13">
    <location>
        <begin position="32"/>
        <end position="220"/>
    </location>
</feature>
<dbReference type="EMBL" id="CP029210">
    <property type="protein sequence ID" value="AWI53628.1"/>
    <property type="molecule type" value="Genomic_DNA"/>
</dbReference>
<dbReference type="InterPro" id="IPR015507">
    <property type="entry name" value="rRNA-MeTfrase_E"/>
</dbReference>
<evidence type="ECO:0000256" key="3">
    <source>
        <dbReference type="ARBA" id="ARBA00022679"/>
    </source>
</evidence>
<evidence type="ECO:0000256" key="6">
    <source>
        <dbReference type="ARBA" id="ARBA00038861"/>
    </source>
</evidence>
<dbReference type="Pfam" id="PF01728">
    <property type="entry name" value="FtsJ"/>
    <property type="match status" value="1"/>
</dbReference>
<comment type="subcellular location">
    <subcellularLocation>
        <location evidence="11">Cytoplasm</location>
    </subcellularLocation>
</comment>
<feature type="binding site" evidence="11">
    <location>
        <position position="64"/>
    </location>
    <ligand>
        <name>S-adenosyl-L-methionine</name>
        <dbReference type="ChEBI" id="CHEBI:59789"/>
    </ligand>
</feature>
<keyword evidence="2 11" id="KW-0489">Methyltransferase</keyword>
<accession>A0A2U8FS41</accession>
<keyword evidence="4 11" id="KW-0949">S-adenosyl-L-methionine</keyword>
<comment type="similarity">
    <text evidence="11">Belongs to the class I-like SAM-binding methyltransferase superfamily. RNA methyltransferase RlmE family.</text>
</comment>
<dbReference type="RefSeq" id="WP_109036628.1">
    <property type="nucleotide sequence ID" value="NZ_CP029210.1"/>
</dbReference>
<protein>
    <recommendedName>
        <fullName evidence="7 11">Ribosomal RNA large subunit methyltransferase E</fullName>
        <ecNumber evidence="6 11">2.1.1.166</ecNumber>
    </recommendedName>
    <alternativeName>
        <fullName evidence="9 11">23S rRNA Um2552 methyltransferase</fullName>
    </alternativeName>
    <alternativeName>
        <fullName evidence="8 11">rRNA (uridine-2'-O-)-methyltransferase</fullName>
    </alternativeName>
</protein>
<comment type="catalytic activity">
    <reaction evidence="10 11">
        <text>uridine(2552) in 23S rRNA + S-adenosyl-L-methionine = 2'-O-methyluridine(2552) in 23S rRNA + S-adenosyl-L-homocysteine + H(+)</text>
        <dbReference type="Rhea" id="RHEA:42720"/>
        <dbReference type="Rhea" id="RHEA-COMP:10202"/>
        <dbReference type="Rhea" id="RHEA-COMP:10203"/>
        <dbReference type="ChEBI" id="CHEBI:15378"/>
        <dbReference type="ChEBI" id="CHEBI:57856"/>
        <dbReference type="ChEBI" id="CHEBI:59789"/>
        <dbReference type="ChEBI" id="CHEBI:65315"/>
        <dbReference type="ChEBI" id="CHEBI:74478"/>
        <dbReference type="EC" id="2.1.1.166"/>
    </reaction>
</comment>
<evidence type="ECO:0000259" key="13">
    <source>
        <dbReference type="Pfam" id="PF01728"/>
    </source>
</evidence>
<keyword evidence="11" id="KW-0963">Cytoplasm</keyword>
<dbReference type="AlphaFoldDB" id="A0A2U8FS41"/>
<dbReference type="InterPro" id="IPR002877">
    <property type="entry name" value="RNA_MeTrfase_FtsJ_dom"/>
</dbReference>
<comment type="function">
    <text evidence="5 11">Specifically methylates the uridine in position 2552 of 23S rRNA at the 2'-O position of the ribose in the fully assembled 50S ribosomal subunit.</text>
</comment>
<evidence type="ECO:0000256" key="1">
    <source>
        <dbReference type="ARBA" id="ARBA00022552"/>
    </source>
</evidence>
<evidence type="ECO:0000256" key="2">
    <source>
        <dbReference type="ARBA" id="ARBA00022603"/>
    </source>
</evidence>
<dbReference type="PANTHER" id="PTHR10920:SF18">
    <property type="entry name" value="RRNA METHYLTRANSFERASE 2, MITOCHONDRIAL"/>
    <property type="match status" value="1"/>
</dbReference>
<feature type="active site" description="Proton acceptor" evidence="11 12">
    <location>
        <position position="178"/>
    </location>
</feature>
<feature type="binding site" evidence="11">
    <location>
        <position position="66"/>
    </location>
    <ligand>
        <name>S-adenosyl-L-methionine</name>
        <dbReference type="ChEBI" id="CHEBI:59789"/>
    </ligand>
</feature>
<dbReference type="GO" id="GO:0008650">
    <property type="term" value="F:rRNA (uridine-2'-O-)-methyltransferase activity"/>
    <property type="evidence" value="ECO:0007669"/>
    <property type="project" value="UniProtKB-UniRule"/>
</dbReference>
<sequence length="234" mass="25610">MKVKTKSKKLNKAWLNDHVNDPYVRMAQKEGFRSRAAFKLKEIDEALHLLRPGQLVVDLGAAPGAWSQYVRRKFAPKDGGVGGAAVGELNGTIIALDLLDFEPIEGVQFIQGDFREDDVLAQLRDAVGDRPVDVVVSDMAPNLSGIEVSDSARIAHLIELAIEFSQQHLKRDGALVCKVFHGSGYSQLVELFRAHFRVVKPIKPKASRDKSAETFLVGIGLKRAGVDAASQQAD</sequence>
<evidence type="ECO:0000256" key="5">
    <source>
        <dbReference type="ARBA" id="ARBA00037569"/>
    </source>
</evidence>
<proteinExistence type="inferred from homology"/>
<dbReference type="OrthoDB" id="9790080at2"/>
<keyword evidence="15" id="KW-1185">Reference proteome</keyword>
<keyword evidence="3 11" id="KW-0808">Transferase</keyword>
<dbReference type="FunFam" id="3.40.50.150:FF:000005">
    <property type="entry name" value="Ribosomal RNA large subunit methyltransferase E"/>
    <property type="match status" value="1"/>
</dbReference>